<dbReference type="InterPro" id="IPR020347">
    <property type="entry name" value="Pop8"/>
</dbReference>
<protein>
    <recommendedName>
        <fullName evidence="1">Ribonucleases P/MRP subunit Pop8-like domain-containing protein</fullName>
    </recommendedName>
</protein>
<proteinExistence type="predicted"/>
<name>A0AA91PXR4_CLALS</name>
<dbReference type="EMBL" id="LYUB02000012">
    <property type="protein sequence ID" value="OVF07524.1"/>
    <property type="molecule type" value="Genomic_DNA"/>
</dbReference>
<dbReference type="GO" id="GO:0000171">
    <property type="term" value="F:ribonuclease MRP activity"/>
    <property type="evidence" value="ECO:0007669"/>
    <property type="project" value="TreeGrafter"/>
</dbReference>
<dbReference type="PANTHER" id="PTHR28173:SF1">
    <property type="entry name" value="RIBONUCLEASES P_MRP PROTEIN SUBUNIT POP8"/>
    <property type="match status" value="1"/>
</dbReference>
<accession>A0AA91PXR4</accession>
<dbReference type="GO" id="GO:0004526">
    <property type="term" value="F:ribonuclease P activity"/>
    <property type="evidence" value="ECO:0007669"/>
    <property type="project" value="TreeGrafter"/>
</dbReference>
<dbReference type="Pfam" id="PF20976">
    <property type="entry name" value="Pop8"/>
    <property type="match status" value="1"/>
</dbReference>
<dbReference type="AlphaFoldDB" id="A0AA91PXR4"/>
<evidence type="ECO:0000259" key="1">
    <source>
        <dbReference type="Pfam" id="PF20976"/>
    </source>
</evidence>
<dbReference type="GO" id="GO:0000294">
    <property type="term" value="P:nuclear-transcribed mRNA catabolic process, RNase MRP-dependent"/>
    <property type="evidence" value="ECO:0007669"/>
    <property type="project" value="TreeGrafter"/>
</dbReference>
<dbReference type="GO" id="GO:0008033">
    <property type="term" value="P:tRNA processing"/>
    <property type="evidence" value="ECO:0007669"/>
    <property type="project" value="InterPro"/>
</dbReference>
<dbReference type="Proteomes" id="UP000195602">
    <property type="component" value="Unassembled WGS sequence"/>
</dbReference>
<evidence type="ECO:0000313" key="3">
    <source>
        <dbReference type="Proteomes" id="UP000195602"/>
    </source>
</evidence>
<reference evidence="2 3" key="1">
    <citation type="submission" date="2017-04" db="EMBL/GenBank/DDBJ databases">
        <title>Draft genome of the yeast Clavispora lusitaniae type strain CBS 6936.</title>
        <authorList>
            <person name="Durrens P."/>
            <person name="Klopp C."/>
            <person name="Biteau N."/>
            <person name="Fitton-Ouhabi V."/>
            <person name="Dementhon K."/>
            <person name="Accoceberry I."/>
            <person name="Sherman D.J."/>
            <person name="Noel T."/>
        </authorList>
    </citation>
    <scope>NUCLEOTIDE SEQUENCE [LARGE SCALE GENOMIC DNA]</scope>
    <source>
        <strain evidence="2 3">CBS 6936</strain>
    </source>
</reference>
<dbReference type="KEGG" id="clus:A9F13_12g00429"/>
<dbReference type="GO" id="GO:0000172">
    <property type="term" value="C:ribonuclease MRP complex"/>
    <property type="evidence" value="ECO:0007669"/>
    <property type="project" value="InterPro"/>
</dbReference>
<dbReference type="PANTHER" id="PTHR28173">
    <property type="entry name" value="RIBONUCLEASES P/MRP PROTEIN SUBUNIT POP8"/>
    <property type="match status" value="1"/>
</dbReference>
<evidence type="ECO:0000313" key="2">
    <source>
        <dbReference type="EMBL" id="OVF07524.1"/>
    </source>
</evidence>
<comment type="caution">
    <text evidence="2">The sequence shown here is derived from an EMBL/GenBank/DDBJ whole genome shotgun (WGS) entry which is preliminary data.</text>
</comment>
<sequence length="134" mass="15284">MSAIPSSQYGQWHYFLLSITPDPRLQKADDGLYKALDVDLLTWRSLIQHCLFALYGIVGEARHFDILMRQSSSPALDCIVRIQQEDEEMFLKCFANYSFALNNYFGQKYDGVNARICVKNHSAFLGALPSIELV</sequence>
<organism evidence="2 3">
    <name type="scientific">Clavispora lusitaniae</name>
    <name type="common">Candida lusitaniae</name>
    <dbReference type="NCBI Taxonomy" id="36911"/>
    <lineage>
        <taxon>Eukaryota</taxon>
        <taxon>Fungi</taxon>
        <taxon>Dikarya</taxon>
        <taxon>Ascomycota</taxon>
        <taxon>Saccharomycotina</taxon>
        <taxon>Pichiomycetes</taxon>
        <taxon>Metschnikowiaceae</taxon>
        <taxon>Clavispora</taxon>
    </lineage>
</organism>
<dbReference type="InterPro" id="IPR049128">
    <property type="entry name" value="Pop8-like_dom"/>
</dbReference>
<gene>
    <name evidence="2" type="ORF">A9F13_12g00429</name>
</gene>
<feature type="domain" description="Ribonucleases P/MRP subunit Pop8-like" evidence="1">
    <location>
        <begin position="11"/>
        <end position="97"/>
    </location>
</feature>
<dbReference type="GO" id="GO:0034965">
    <property type="term" value="P:intronic box C/D snoRNA processing"/>
    <property type="evidence" value="ECO:0007669"/>
    <property type="project" value="TreeGrafter"/>
</dbReference>
<dbReference type="GO" id="GO:0005655">
    <property type="term" value="C:nucleolar ribonuclease P complex"/>
    <property type="evidence" value="ECO:0007669"/>
    <property type="project" value="InterPro"/>
</dbReference>